<dbReference type="AlphaFoldDB" id="A0A8J7JME7"/>
<reference evidence="1" key="1">
    <citation type="submission" date="2020-12" db="EMBL/GenBank/DDBJ databases">
        <title>Geomonas sp. Red875, isolated from river sediment.</title>
        <authorList>
            <person name="Xu Z."/>
            <person name="Zhang Z."/>
            <person name="Masuda Y."/>
            <person name="Itoh H."/>
            <person name="Senoo K."/>
        </authorList>
    </citation>
    <scope>NUCLEOTIDE SEQUENCE</scope>
    <source>
        <strain evidence="1">Red875</strain>
    </source>
</reference>
<name>A0A8J7JME7_9BACT</name>
<evidence type="ECO:0000313" key="1">
    <source>
        <dbReference type="EMBL" id="MBJ6725765.1"/>
    </source>
</evidence>
<sequence length="212" mass="23109">MDIRLRVSFPKTSTTKKIARLKYLLAQIQGSPFIQEPFPPGYASTAELADGIAALEKADIEAKTMDRVKIAYRNKLDDQITNKFKKLARHFEVVADGNLEALQSTGFPLAKAPGRRNTKIGLMDPPPLSLKKGSSAASLLLAWKKIAGACLEAHSTSGDPTVEENWGSHGLFSGPRAELTGFTLGQFYFLRVRIVNEAGAGVWSAPYQFLAT</sequence>
<keyword evidence="2" id="KW-1185">Reference proteome</keyword>
<accession>A0A8J7JME7</accession>
<dbReference type="InterPro" id="IPR036116">
    <property type="entry name" value="FN3_sf"/>
</dbReference>
<comment type="caution">
    <text evidence="1">The sequence shown here is derived from an EMBL/GenBank/DDBJ whole genome shotgun (WGS) entry which is preliminary data.</text>
</comment>
<organism evidence="1 2">
    <name type="scientific">Geomesophilobacter sediminis</name>
    <dbReference type="NCBI Taxonomy" id="2798584"/>
    <lineage>
        <taxon>Bacteria</taxon>
        <taxon>Pseudomonadati</taxon>
        <taxon>Thermodesulfobacteriota</taxon>
        <taxon>Desulfuromonadia</taxon>
        <taxon>Geobacterales</taxon>
        <taxon>Geobacteraceae</taxon>
        <taxon>Geomesophilobacter</taxon>
    </lineage>
</organism>
<dbReference type="EMBL" id="JAEMHM010000010">
    <property type="protein sequence ID" value="MBJ6725765.1"/>
    <property type="molecule type" value="Genomic_DNA"/>
</dbReference>
<proteinExistence type="predicted"/>
<dbReference type="Proteomes" id="UP000636888">
    <property type="component" value="Unassembled WGS sequence"/>
</dbReference>
<evidence type="ECO:0000313" key="2">
    <source>
        <dbReference type="Proteomes" id="UP000636888"/>
    </source>
</evidence>
<protein>
    <recommendedName>
        <fullName evidence="3">Fibronectin type-III domain-containing protein</fullName>
    </recommendedName>
</protein>
<evidence type="ECO:0008006" key="3">
    <source>
        <dbReference type="Google" id="ProtNLM"/>
    </source>
</evidence>
<dbReference type="RefSeq" id="WP_199384654.1">
    <property type="nucleotide sequence ID" value="NZ_JAEMHM010000010.1"/>
</dbReference>
<gene>
    <name evidence="1" type="ORF">JFN93_13680</name>
</gene>
<dbReference type="SUPFAM" id="SSF49265">
    <property type="entry name" value="Fibronectin type III"/>
    <property type="match status" value="1"/>
</dbReference>